<feature type="non-terminal residue" evidence="2">
    <location>
        <position position="1"/>
    </location>
</feature>
<organism evidence="2 3">
    <name type="scientific">Citreimonas salinaria</name>
    <dbReference type="NCBI Taxonomy" id="321339"/>
    <lineage>
        <taxon>Bacteria</taxon>
        <taxon>Pseudomonadati</taxon>
        <taxon>Pseudomonadota</taxon>
        <taxon>Alphaproteobacteria</taxon>
        <taxon>Rhodobacterales</taxon>
        <taxon>Roseobacteraceae</taxon>
        <taxon>Citreimonas</taxon>
    </lineage>
</organism>
<protein>
    <submittedName>
        <fullName evidence="2">Uncharacterized protein</fullName>
    </submittedName>
</protein>
<evidence type="ECO:0000313" key="2">
    <source>
        <dbReference type="EMBL" id="SDY96934.1"/>
    </source>
</evidence>
<accession>A0A1H3P6Y5</accession>
<dbReference type="AlphaFoldDB" id="A0A1H3P6Y5"/>
<evidence type="ECO:0000313" key="3">
    <source>
        <dbReference type="Proteomes" id="UP000199286"/>
    </source>
</evidence>
<dbReference type="EMBL" id="FNPF01000057">
    <property type="protein sequence ID" value="SDY96934.1"/>
    <property type="molecule type" value="Genomic_DNA"/>
</dbReference>
<dbReference type="Proteomes" id="UP000199286">
    <property type="component" value="Unassembled WGS sequence"/>
</dbReference>
<keyword evidence="3" id="KW-1185">Reference proteome</keyword>
<reference evidence="2 3" key="1">
    <citation type="submission" date="2016-10" db="EMBL/GenBank/DDBJ databases">
        <authorList>
            <person name="de Groot N.N."/>
        </authorList>
    </citation>
    <scope>NUCLEOTIDE SEQUENCE [LARGE SCALE GENOMIC DNA]</scope>
    <source>
        <strain evidence="2 3">DSM 26880</strain>
    </source>
</reference>
<gene>
    <name evidence="2" type="ORF">SAMN05444340_1573</name>
</gene>
<sequence>ASQPSAPPRSFAWHDISGERGSHALGVSYATMPILCGFFIVAEEALECRNGRLGKVEHALSFGLRPDGLAGNKDRRVLCGAVVFGASPASSACSDLFRLRCGADPQDEGSGPGRSPKETNPIRPSPGAAEPSRNASLPDRCGHQARLVSGANAAELALEAPLSFQGRLHGLGSDSQALAETRDAERGRACPGACGAYAARAASAGTARSRHRPRGGASLLDAANALSGESGEFASFIRDSSWVARLLREDCAATREPGEASP</sequence>
<feature type="region of interest" description="Disordered" evidence="1">
    <location>
        <begin position="104"/>
        <end position="140"/>
    </location>
</feature>
<evidence type="ECO:0000256" key="1">
    <source>
        <dbReference type="SAM" id="MobiDB-lite"/>
    </source>
</evidence>
<proteinExistence type="predicted"/>
<name>A0A1H3P6Y5_9RHOB</name>